<dbReference type="InterPro" id="IPR023393">
    <property type="entry name" value="START-like_dom_sf"/>
</dbReference>
<evidence type="ECO:0000259" key="2">
    <source>
        <dbReference type="Pfam" id="PF08327"/>
    </source>
</evidence>
<proteinExistence type="inferred from homology"/>
<organism evidence="3 4">
    <name type="scientific">Aliikangiella coralliicola</name>
    <dbReference type="NCBI Taxonomy" id="2592383"/>
    <lineage>
        <taxon>Bacteria</taxon>
        <taxon>Pseudomonadati</taxon>
        <taxon>Pseudomonadota</taxon>
        <taxon>Gammaproteobacteria</taxon>
        <taxon>Oceanospirillales</taxon>
        <taxon>Pleioneaceae</taxon>
        <taxon>Aliikangiella</taxon>
    </lineage>
</organism>
<feature type="domain" description="Activator of Hsp90 ATPase homologue 1/2-like C-terminal" evidence="2">
    <location>
        <begin position="25"/>
        <end position="151"/>
    </location>
</feature>
<dbReference type="EMBL" id="VIKS01000009">
    <property type="protein sequence ID" value="TQV87056.1"/>
    <property type="molecule type" value="Genomic_DNA"/>
</dbReference>
<dbReference type="OrthoDB" id="9805228at2"/>
<protein>
    <submittedName>
        <fullName evidence="3">SRPBCC domain-containing protein</fullName>
    </submittedName>
</protein>
<name>A0A545UC66_9GAMM</name>
<dbReference type="Proteomes" id="UP000315439">
    <property type="component" value="Unassembled WGS sequence"/>
</dbReference>
<comment type="similarity">
    <text evidence="1">Belongs to the AHA1 family.</text>
</comment>
<keyword evidence="4" id="KW-1185">Reference proteome</keyword>
<dbReference type="Gene3D" id="3.30.530.20">
    <property type="match status" value="1"/>
</dbReference>
<dbReference type="AlphaFoldDB" id="A0A545UC66"/>
<accession>A0A545UC66</accession>
<evidence type="ECO:0000313" key="4">
    <source>
        <dbReference type="Proteomes" id="UP000315439"/>
    </source>
</evidence>
<reference evidence="3 4" key="1">
    <citation type="submission" date="2019-07" db="EMBL/GenBank/DDBJ databases">
        <title>Draft genome for Aliikangiella sp. M105.</title>
        <authorList>
            <person name="Wang G."/>
        </authorList>
    </citation>
    <scope>NUCLEOTIDE SEQUENCE [LARGE SCALE GENOMIC DNA]</scope>
    <source>
        <strain evidence="3 4">M105</strain>
    </source>
</reference>
<evidence type="ECO:0000256" key="1">
    <source>
        <dbReference type="ARBA" id="ARBA00006817"/>
    </source>
</evidence>
<gene>
    <name evidence="3" type="ORF">FLL46_14720</name>
</gene>
<sequence length="156" mass="18278">MNRFSWYKRLNMKNDDLIIRKTFNCSKRQLFDAWSKASIMAQWFFAASEKFKNSTVESNFTVNGKFSVKMYFENGTDSQITGHYKEIIRYSLIVLTWNSSIARDSLVKLNFKEISPNRTELVLVQSLFPSEESRQAHNNGWDACLANLTRFIDSVY</sequence>
<evidence type="ECO:0000313" key="3">
    <source>
        <dbReference type="EMBL" id="TQV87056.1"/>
    </source>
</evidence>
<comment type="caution">
    <text evidence="3">The sequence shown here is derived from an EMBL/GenBank/DDBJ whole genome shotgun (WGS) entry which is preliminary data.</text>
</comment>
<dbReference type="CDD" id="cd07814">
    <property type="entry name" value="SRPBCC_CalC_Aha1-like"/>
    <property type="match status" value="1"/>
</dbReference>
<dbReference type="InterPro" id="IPR013538">
    <property type="entry name" value="ASHA1/2-like_C"/>
</dbReference>
<dbReference type="SUPFAM" id="SSF55961">
    <property type="entry name" value="Bet v1-like"/>
    <property type="match status" value="1"/>
</dbReference>
<dbReference type="Pfam" id="PF08327">
    <property type="entry name" value="AHSA1"/>
    <property type="match status" value="1"/>
</dbReference>